<keyword evidence="9 11" id="KW-0472">Membrane</keyword>
<comment type="function">
    <text evidence="11">Involved in protein N-glycosylation. Essential for the second step of the dolichol-linked oligosaccharide pathway. Anchors the catalytic subunit ALG13 to the ER.</text>
</comment>
<evidence type="ECO:0000256" key="9">
    <source>
        <dbReference type="ARBA" id="ARBA00023136"/>
    </source>
</evidence>
<dbReference type="GO" id="GO:0006488">
    <property type="term" value="P:dolichol-linked oligosaccharide biosynthetic process"/>
    <property type="evidence" value="ECO:0007669"/>
    <property type="project" value="InterPro"/>
</dbReference>
<feature type="non-terminal residue" evidence="14">
    <location>
        <position position="1"/>
    </location>
</feature>
<feature type="signal peptide" evidence="13">
    <location>
        <begin position="1"/>
        <end position="17"/>
    </location>
</feature>
<keyword evidence="15" id="KW-1185">Reference proteome</keyword>
<evidence type="ECO:0000256" key="7">
    <source>
        <dbReference type="ARBA" id="ARBA00022824"/>
    </source>
</evidence>
<keyword evidence="7 11" id="KW-0256">Endoplasmic reticulum</keyword>
<evidence type="ECO:0000256" key="4">
    <source>
        <dbReference type="ARBA" id="ARBA00011335"/>
    </source>
</evidence>
<evidence type="ECO:0000256" key="1">
    <source>
        <dbReference type="ARBA" id="ARBA00004389"/>
    </source>
</evidence>
<feature type="transmembrane region" description="Helical" evidence="11">
    <location>
        <begin position="165"/>
        <end position="187"/>
    </location>
</feature>
<evidence type="ECO:0000256" key="5">
    <source>
        <dbReference type="ARBA" id="ARBA00017467"/>
    </source>
</evidence>
<feature type="region of interest" description="Disordered" evidence="12">
    <location>
        <begin position="93"/>
        <end position="120"/>
    </location>
</feature>
<evidence type="ECO:0000256" key="8">
    <source>
        <dbReference type="ARBA" id="ARBA00022989"/>
    </source>
</evidence>
<keyword evidence="13" id="KW-0732">Signal</keyword>
<dbReference type="GO" id="GO:0004577">
    <property type="term" value="F:N-acetylglucosaminyldiphosphodolichol N-acetylglucosaminyltransferase activity"/>
    <property type="evidence" value="ECO:0007669"/>
    <property type="project" value="TreeGrafter"/>
</dbReference>
<feature type="compositionally biased region" description="Polar residues" evidence="12">
    <location>
        <begin position="93"/>
        <end position="104"/>
    </location>
</feature>
<keyword evidence="8 11" id="KW-1133">Transmembrane helix</keyword>
<dbReference type="Proteomes" id="UP000800092">
    <property type="component" value="Unassembled WGS sequence"/>
</dbReference>
<comment type="similarity">
    <text evidence="3 11">Belongs to the ALG14 family.</text>
</comment>
<evidence type="ECO:0000313" key="15">
    <source>
        <dbReference type="Proteomes" id="UP000800092"/>
    </source>
</evidence>
<evidence type="ECO:0000256" key="12">
    <source>
        <dbReference type="SAM" id="MobiDB-lite"/>
    </source>
</evidence>
<proteinExistence type="inferred from homology"/>
<evidence type="ECO:0000313" key="14">
    <source>
        <dbReference type="EMBL" id="KAF2235173.1"/>
    </source>
</evidence>
<dbReference type="Pfam" id="PF08660">
    <property type="entry name" value="Alg14"/>
    <property type="match status" value="1"/>
</dbReference>
<dbReference type="GO" id="GO:0031965">
    <property type="term" value="C:nuclear membrane"/>
    <property type="evidence" value="ECO:0007669"/>
    <property type="project" value="UniProtKB-SubCell"/>
</dbReference>
<evidence type="ECO:0000256" key="2">
    <source>
        <dbReference type="ARBA" id="ARBA00004590"/>
    </source>
</evidence>
<evidence type="ECO:0000256" key="6">
    <source>
        <dbReference type="ARBA" id="ARBA00022692"/>
    </source>
</evidence>
<dbReference type="InterPro" id="IPR013969">
    <property type="entry name" value="Oligosacch_biosynth_Alg14"/>
</dbReference>
<dbReference type="GO" id="GO:0043541">
    <property type="term" value="C:UDP-N-acetylglucosamine transferase complex"/>
    <property type="evidence" value="ECO:0007669"/>
    <property type="project" value="TreeGrafter"/>
</dbReference>
<evidence type="ECO:0000256" key="3">
    <source>
        <dbReference type="ARBA" id="ARBA00009731"/>
    </source>
</evidence>
<comment type="subunit">
    <text evidence="4 11">Heterodimer with ALG13 to form a functional enzyme.</text>
</comment>
<gene>
    <name evidence="11" type="primary">ALG14</name>
    <name evidence="14" type="ORF">EV356DRAFT_428342</name>
</gene>
<accession>A0A6A6HCG3</accession>
<evidence type="ECO:0000256" key="13">
    <source>
        <dbReference type="SAM" id="SignalP"/>
    </source>
</evidence>
<evidence type="ECO:0000256" key="10">
    <source>
        <dbReference type="ARBA" id="ARBA00032062"/>
    </source>
</evidence>
<dbReference type="PANTHER" id="PTHR12154">
    <property type="entry name" value="GLYCOSYL TRANSFERASE-RELATED"/>
    <property type="match status" value="1"/>
</dbReference>
<dbReference type="PANTHER" id="PTHR12154:SF4">
    <property type="entry name" value="UDP-N-ACETYLGLUCOSAMINE TRANSFERASE SUBUNIT ALG14 HOMOLOG"/>
    <property type="match status" value="1"/>
</dbReference>
<keyword evidence="6 11" id="KW-0812">Transmembrane</keyword>
<keyword evidence="14" id="KW-0808">Transferase</keyword>
<feature type="chain" id="PRO_5025532169" description="UDP-N-acetylglucosamine transferase subunit ALG14" evidence="13">
    <location>
        <begin position="18"/>
        <end position="238"/>
    </location>
</feature>
<comment type="subcellular location">
    <subcellularLocation>
        <location evidence="1 11">Endoplasmic reticulum membrane</location>
        <topology evidence="1 11">Single-pass membrane protein</topology>
    </subcellularLocation>
    <subcellularLocation>
        <location evidence="2">Nucleus membrane</location>
        <topology evidence="2">Single-pass membrane protein</topology>
    </subcellularLocation>
</comment>
<reference evidence="14" key="1">
    <citation type="journal article" date="2020" name="Stud. Mycol.">
        <title>101 Dothideomycetes genomes: a test case for predicting lifestyles and emergence of pathogens.</title>
        <authorList>
            <person name="Haridas S."/>
            <person name="Albert R."/>
            <person name="Binder M."/>
            <person name="Bloem J."/>
            <person name="Labutti K."/>
            <person name="Salamov A."/>
            <person name="Andreopoulos B."/>
            <person name="Baker S."/>
            <person name="Barry K."/>
            <person name="Bills G."/>
            <person name="Bluhm B."/>
            <person name="Cannon C."/>
            <person name="Castanera R."/>
            <person name="Culley D."/>
            <person name="Daum C."/>
            <person name="Ezra D."/>
            <person name="Gonzalez J."/>
            <person name="Henrissat B."/>
            <person name="Kuo A."/>
            <person name="Liang C."/>
            <person name="Lipzen A."/>
            <person name="Lutzoni F."/>
            <person name="Magnuson J."/>
            <person name="Mondo S."/>
            <person name="Nolan M."/>
            <person name="Ohm R."/>
            <person name="Pangilinan J."/>
            <person name="Park H.-J."/>
            <person name="Ramirez L."/>
            <person name="Alfaro M."/>
            <person name="Sun H."/>
            <person name="Tritt A."/>
            <person name="Yoshinaga Y."/>
            <person name="Zwiers L.-H."/>
            <person name="Turgeon B."/>
            <person name="Goodwin S."/>
            <person name="Spatafora J."/>
            <person name="Crous P."/>
            <person name="Grigoriev I."/>
        </authorList>
    </citation>
    <scope>NUCLEOTIDE SEQUENCE</scope>
    <source>
        <strain evidence="14">Tuck. ex Michener</strain>
    </source>
</reference>
<evidence type="ECO:0000256" key="11">
    <source>
        <dbReference type="RuleBase" id="RU362127"/>
    </source>
</evidence>
<sequence>LTLLILAIPLLTLRLLAILPSRRPPPQPRTRGSPVCLLIVLGSGGHTAEMLAMLRKVDLGDYTRRVWVVGEGDEFSVSQARSFEDQLSKSLRGNVENGSASSMQIDGGDGSTGTSKQQRRVGDYEIKTVPRAREIHQPLLTTPFSSLRTLLTCFPLLLYPSPPDLILTNGPATATILIFASLLLRFFDIKGCHSKGKMRTIYVESWARVKRLSLSGRLLEGVVDRFVVQWEGLEGGKA</sequence>
<dbReference type="Gene3D" id="3.40.50.2000">
    <property type="entry name" value="Glycogen Phosphorylase B"/>
    <property type="match status" value="1"/>
</dbReference>
<dbReference type="AlphaFoldDB" id="A0A6A6HCG3"/>
<protein>
    <recommendedName>
        <fullName evidence="5 11">UDP-N-acetylglucosamine transferase subunit ALG14</fullName>
    </recommendedName>
    <alternativeName>
        <fullName evidence="10 11">Asparagine-linked glycosylation protein 14</fullName>
    </alternativeName>
</protein>
<dbReference type="EMBL" id="ML991793">
    <property type="protein sequence ID" value="KAF2235173.1"/>
    <property type="molecule type" value="Genomic_DNA"/>
</dbReference>
<dbReference type="OrthoDB" id="17098at2759"/>
<name>A0A6A6HCG3_VIRVR</name>
<organism evidence="14 15">
    <name type="scientific">Viridothelium virens</name>
    <name type="common">Speckled blister lichen</name>
    <name type="synonym">Trypethelium virens</name>
    <dbReference type="NCBI Taxonomy" id="1048519"/>
    <lineage>
        <taxon>Eukaryota</taxon>
        <taxon>Fungi</taxon>
        <taxon>Dikarya</taxon>
        <taxon>Ascomycota</taxon>
        <taxon>Pezizomycotina</taxon>
        <taxon>Dothideomycetes</taxon>
        <taxon>Dothideomycetes incertae sedis</taxon>
        <taxon>Trypetheliales</taxon>
        <taxon>Trypetheliaceae</taxon>
        <taxon>Viridothelium</taxon>
    </lineage>
</organism>
<feature type="non-terminal residue" evidence="14">
    <location>
        <position position="238"/>
    </location>
</feature>